<protein>
    <recommendedName>
        <fullName evidence="1">AB hydrolase-1 domain-containing protein</fullName>
    </recommendedName>
</protein>
<dbReference type="Pfam" id="PF12697">
    <property type="entry name" value="Abhydrolase_6"/>
    <property type="match status" value="1"/>
</dbReference>
<feature type="domain" description="AB hydrolase-1" evidence="1">
    <location>
        <begin position="26"/>
        <end position="339"/>
    </location>
</feature>
<evidence type="ECO:0000313" key="2">
    <source>
        <dbReference type="EMBL" id="KAJ8481407.1"/>
    </source>
</evidence>
<evidence type="ECO:0000313" key="3">
    <source>
        <dbReference type="Proteomes" id="UP001215151"/>
    </source>
</evidence>
<dbReference type="SUPFAM" id="SSF53474">
    <property type="entry name" value="alpha/beta-Hydrolases"/>
    <property type="match status" value="1"/>
</dbReference>
<reference evidence="2" key="1">
    <citation type="submission" date="2022-11" db="EMBL/GenBank/DDBJ databases">
        <title>Genome Sequence of Cubamyces cubensis.</title>
        <authorList>
            <person name="Buettner E."/>
        </authorList>
    </citation>
    <scope>NUCLEOTIDE SEQUENCE</scope>
    <source>
        <strain evidence="2">MPL-01</strain>
    </source>
</reference>
<keyword evidence="3" id="KW-1185">Reference proteome</keyword>
<evidence type="ECO:0000259" key="1">
    <source>
        <dbReference type="Pfam" id="PF12697"/>
    </source>
</evidence>
<comment type="caution">
    <text evidence="2">The sequence shown here is derived from an EMBL/GenBank/DDBJ whole genome shotgun (WGS) entry which is preliminary data.</text>
</comment>
<dbReference type="Gene3D" id="3.40.50.1820">
    <property type="entry name" value="alpha/beta hydrolase"/>
    <property type="match status" value="1"/>
</dbReference>
<dbReference type="InterPro" id="IPR029058">
    <property type="entry name" value="AB_hydrolase_fold"/>
</dbReference>
<proteinExistence type="predicted"/>
<sequence length="357" mass="40593">MPLSTGALSVFLDSGVPHATPQYTTLVVIHGYAWHSGIFSKLLLLAEKYRIRVLLLNRRDYPGSQPYSEEDLALLRPVKNDGGDAQTLDNLWAFTRDRAVELYTWLATSVTDGTIRSFDRTTRTGGIVLAGWSLGTVWMMSLLAHGDLACSVSDVDLRKVIRRVVLYDPPYQVLGYHAKSSDPLFDTTLTSETMLDEFAKWVSGYYNHGMMPEDIEYDTPSREPPPTLYRLTPEERDAALYGKPGGHGGSDYMLMGNGLRFGLFERLHHAVFYPAHDTWRETELRYVWCDQSPSDILWGILRLREEIDETAKARKRMRPVTIVRLRQANHFIHWDDPERAIHALMGWSVGEGVTSDE</sequence>
<gene>
    <name evidence="2" type="ORF">ONZ51_g6004</name>
</gene>
<dbReference type="AlphaFoldDB" id="A0AAD7XD31"/>
<dbReference type="InterPro" id="IPR000073">
    <property type="entry name" value="AB_hydrolase_1"/>
</dbReference>
<accession>A0AAD7XD31</accession>
<dbReference type="EMBL" id="JAPEVG010000137">
    <property type="protein sequence ID" value="KAJ8481407.1"/>
    <property type="molecule type" value="Genomic_DNA"/>
</dbReference>
<name>A0AAD7XD31_9APHY</name>
<dbReference type="Proteomes" id="UP001215151">
    <property type="component" value="Unassembled WGS sequence"/>
</dbReference>
<organism evidence="2 3">
    <name type="scientific">Trametes cubensis</name>
    <dbReference type="NCBI Taxonomy" id="1111947"/>
    <lineage>
        <taxon>Eukaryota</taxon>
        <taxon>Fungi</taxon>
        <taxon>Dikarya</taxon>
        <taxon>Basidiomycota</taxon>
        <taxon>Agaricomycotina</taxon>
        <taxon>Agaricomycetes</taxon>
        <taxon>Polyporales</taxon>
        <taxon>Polyporaceae</taxon>
        <taxon>Trametes</taxon>
    </lineage>
</organism>